<keyword evidence="5" id="KW-1185">Reference proteome</keyword>
<dbReference type="PANTHER" id="PTHR32060">
    <property type="entry name" value="TAIL-SPECIFIC PROTEASE"/>
    <property type="match status" value="1"/>
</dbReference>
<accession>A0ABN2UKA5</accession>
<gene>
    <name evidence="4" type="ORF">GCM10009839_45490</name>
</gene>
<comment type="caution">
    <text evidence="4">The sequence shown here is derived from an EMBL/GenBank/DDBJ whole genome shotgun (WGS) entry which is preliminary data.</text>
</comment>
<name>A0ABN2UKA5_9ACTN</name>
<proteinExistence type="predicted"/>
<feature type="compositionally biased region" description="Low complexity" evidence="1">
    <location>
        <begin position="22"/>
        <end position="44"/>
    </location>
</feature>
<dbReference type="InterPro" id="IPR001478">
    <property type="entry name" value="PDZ"/>
</dbReference>
<evidence type="ECO:0000256" key="2">
    <source>
        <dbReference type="SAM" id="SignalP"/>
    </source>
</evidence>
<reference evidence="5" key="1">
    <citation type="journal article" date="2019" name="Int. J. Syst. Evol. Microbiol.">
        <title>The Global Catalogue of Microorganisms (GCM) 10K type strain sequencing project: providing services to taxonomists for standard genome sequencing and annotation.</title>
        <authorList>
            <consortium name="The Broad Institute Genomics Platform"/>
            <consortium name="The Broad Institute Genome Sequencing Center for Infectious Disease"/>
            <person name="Wu L."/>
            <person name="Ma J."/>
        </authorList>
    </citation>
    <scope>NUCLEOTIDE SEQUENCE [LARGE SCALE GENOMIC DNA]</scope>
    <source>
        <strain evidence="5">JCM 16014</strain>
    </source>
</reference>
<organism evidence="4 5">
    <name type="scientific">Catenulispora yoronensis</name>
    <dbReference type="NCBI Taxonomy" id="450799"/>
    <lineage>
        <taxon>Bacteria</taxon>
        <taxon>Bacillati</taxon>
        <taxon>Actinomycetota</taxon>
        <taxon>Actinomycetes</taxon>
        <taxon>Catenulisporales</taxon>
        <taxon>Catenulisporaceae</taxon>
        <taxon>Catenulispora</taxon>
    </lineage>
</organism>
<dbReference type="SUPFAM" id="SSF50156">
    <property type="entry name" value="PDZ domain-like"/>
    <property type="match status" value="1"/>
</dbReference>
<dbReference type="SUPFAM" id="SSF52096">
    <property type="entry name" value="ClpP/crotonase"/>
    <property type="match status" value="1"/>
</dbReference>
<protein>
    <recommendedName>
        <fullName evidence="3">PDZ domain-containing protein</fullName>
    </recommendedName>
</protein>
<dbReference type="InterPro" id="IPR036034">
    <property type="entry name" value="PDZ_sf"/>
</dbReference>
<feature type="domain" description="PDZ" evidence="3">
    <location>
        <begin position="160"/>
        <end position="228"/>
    </location>
</feature>
<feature type="signal peptide" evidence="2">
    <location>
        <begin position="1"/>
        <end position="21"/>
    </location>
</feature>
<evidence type="ECO:0000313" key="5">
    <source>
        <dbReference type="Proteomes" id="UP001500751"/>
    </source>
</evidence>
<evidence type="ECO:0000259" key="3">
    <source>
        <dbReference type="PROSITE" id="PS50106"/>
    </source>
</evidence>
<feature type="region of interest" description="Disordered" evidence="1">
    <location>
        <begin position="22"/>
        <end position="53"/>
    </location>
</feature>
<sequence length="474" mass="48899">MAGLTVLVAAGLAISEMTASADPAARPTARPSAAASCAPAADGPSGPPGTPKPTTVATLRMAYQCILDHTYIGPVIDDRVLFAAAFKNVTAELAKRGLDRSVATLPALTGRRGADWDAFATTYQTLLDALPNDPALRQALAEAVIGGMIAAIGDDHDVWTGSFHGSPAGYTLGILPGSSGRATPNIRDAQPPFYVLKVEPGSPAEQAGLKPGDVIEAVNGVPLVVNGMVSPGVLGWLQPTTADPVKVTLHRPATDRTWTAELRPASPTPAGPRTPPPVTVTLIDGGVADVVLPDFMPGRADEVLQKLAALRKTSDVRGVVLDLRSNGGGRAEEVAKLLGAFAHNKITGWSCPLHGPCTPDRTDDTTPLLNLPMVELTNSMCASACDAFSSAVRDLKLGKLVGERTSGIVAGKPSAYVLDDNTSLVLVGQHQLGADREILDGIGVAVDYNAPLTAEALSKGTDPAVQRAVALLTS</sequence>
<dbReference type="PANTHER" id="PTHR32060:SF22">
    <property type="entry name" value="CARBOXYL-TERMINAL-PROCESSING PEPTIDASE 3, CHLOROPLASTIC"/>
    <property type="match status" value="1"/>
</dbReference>
<dbReference type="EMBL" id="BAAAQN010000027">
    <property type="protein sequence ID" value="GAA2038746.1"/>
    <property type="molecule type" value="Genomic_DNA"/>
</dbReference>
<dbReference type="Pfam" id="PF17820">
    <property type="entry name" value="PDZ_6"/>
    <property type="match status" value="1"/>
</dbReference>
<dbReference type="SMART" id="SM00228">
    <property type="entry name" value="PDZ"/>
    <property type="match status" value="1"/>
</dbReference>
<dbReference type="Gene3D" id="3.90.226.10">
    <property type="entry name" value="2-enoyl-CoA Hydratase, Chain A, domain 1"/>
    <property type="match status" value="1"/>
</dbReference>
<dbReference type="PROSITE" id="PS50106">
    <property type="entry name" value="PDZ"/>
    <property type="match status" value="1"/>
</dbReference>
<evidence type="ECO:0000256" key="1">
    <source>
        <dbReference type="SAM" id="MobiDB-lite"/>
    </source>
</evidence>
<dbReference type="Pfam" id="PF03572">
    <property type="entry name" value="Peptidase_S41"/>
    <property type="match status" value="1"/>
</dbReference>
<dbReference type="Proteomes" id="UP001500751">
    <property type="component" value="Unassembled WGS sequence"/>
</dbReference>
<dbReference type="InterPro" id="IPR005151">
    <property type="entry name" value="Tail-specific_protease"/>
</dbReference>
<feature type="chain" id="PRO_5047434426" description="PDZ domain-containing protein" evidence="2">
    <location>
        <begin position="22"/>
        <end position="474"/>
    </location>
</feature>
<evidence type="ECO:0000313" key="4">
    <source>
        <dbReference type="EMBL" id="GAA2038746.1"/>
    </source>
</evidence>
<dbReference type="SMART" id="SM00245">
    <property type="entry name" value="TSPc"/>
    <property type="match status" value="1"/>
</dbReference>
<dbReference type="Gene3D" id="2.30.42.10">
    <property type="match status" value="1"/>
</dbReference>
<keyword evidence="2" id="KW-0732">Signal</keyword>
<dbReference type="InterPro" id="IPR041489">
    <property type="entry name" value="PDZ_6"/>
</dbReference>
<dbReference type="InterPro" id="IPR029045">
    <property type="entry name" value="ClpP/crotonase-like_dom_sf"/>
</dbReference>